<proteinExistence type="predicted"/>
<evidence type="ECO:0000313" key="1">
    <source>
        <dbReference type="EMBL" id="GFR67288.1"/>
    </source>
</evidence>
<gene>
    <name evidence="1" type="ORF">ElyMa_000249700</name>
</gene>
<comment type="caution">
    <text evidence="1">The sequence shown here is derived from an EMBL/GenBank/DDBJ whole genome shotgun (WGS) entry which is preliminary data.</text>
</comment>
<name>A0AAV4F1Q2_9GAST</name>
<reference evidence="1 2" key="1">
    <citation type="journal article" date="2021" name="Elife">
        <title>Chloroplast acquisition without the gene transfer in kleptoplastic sea slugs, Plakobranchus ocellatus.</title>
        <authorList>
            <person name="Maeda T."/>
            <person name="Takahashi S."/>
            <person name="Yoshida T."/>
            <person name="Shimamura S."/>
            <person name="Takaki Y."/>
            <person name="Nagai Y."/>
            <person name="Toyoda A."/>
            <person name="Suzuki Y."/>
            <person name="Arimoto A."/>
            <person name="Ishii H."/>
            <person name="Satoh N."/>
            <person name="Nishiyama T."/>
            <person name="Hasebe M."/>
            <person name="Maruyama T."/>
            <person name="Minagawa J."/>
            <person name="Obokata J."/>
            <person name="Shigenobu S."/>
        </authorList>
    </citation>
    <scope>NUCLEOTIDE SEQUENCE [LARGE SCALE GENOMIC DNA]</scope>
</reference>
<accession>A0AAV4F1Q2</accession>
<dbReference type="EMBL" id="BMAT01000493">
    <property type="protein sequence ID" value="GFR67288.1"/>
    <property type="molecule type" value="Genomic_DNA"/>
</dbReference>
<protein>
    <submittedName>
        <fullName evidence="1">Uncharacterized protein</fullName>
    </submittedName>
</protein>
<sequence length="154" mass="17314">MIISDEEIETLQRTQGDKAALHKLAILTAGNGYWAGFVHFLDLSNVTGYRVKSDYPDTNNLCPHMTSLLNRSLEPVHGKEGGEIAIMWSTLQPLVRNRIFQPNHFVALIRDDFESDDDIYNEKTFAILDPAVWVPPGQESLEPPVSGNQTTMYP</sequence>
<dbReference type="AlphaFoldDB" id="A0AAV4F1Q2"/>
<keyword evidence="2" id="KW-1185">Reference proteome</keyword>
<evidence type="ECO:0000313" key="2">
    <source>
        <dbReference type="Proteomes" id="UP000762676"/>
    </source>
</evidence>
<dbReference type="Proteomes" id="UP000762676">
    <property type="component" value="Unassembled WGS sequence"/>
</dbReference>
<organism evidence="1 2">
    <name type="scientific">Elysia marginata</name>
    <dbReference type="NCBI Taxonomy" id="1093978"/>
    <lineage>
        <taxon>Eukaryota</taxon>
        <taxon>Metazoa</taxon>
        <taxon>Spiralia</taxon>
        <taxon>Lophotrochozoa</taxon>
        <taxon>Mollusca</taxon>
        <taxon>Gastropoda</taxon>
        <taxon>Heterobranchia</taxon>
        <taxon>Euthyneura</taxon>
        <taxon>Panpulmonata</taxon>
        <taxon>Sacoglossa</taxon>
        <taxon>Placobranchoidea</taxon>
        <taxon>Plakobranchidae</taxon>
        <taxon>Elysia</taxon>
    </lineage>
</organism>